<evidence type="ECO:0000313" key="1">
    <source>
        <dbReference type="EMBL" id="MBP1874786.1"/>
    </source>
</evidence>
<organism evidence="1 2">
    <name type="scientific">Ensifer adhaerens</name>
    <name type="common">Sinorhizobium morelense</name>
    <dbReference type="NCBI Taxonomy" id="106592"/>
    <lineage>
        <taxon>Bacteria</taxon>
        <taxon>Pseudomonadati</taxon>
        <taxon>Pseudomonadota</taxon>
        <taxon>Alphaproteobacteria</taxon>
        <taxon>Hyphomicrobiales</taxon>
        <taxon>Rhizobiaceae</taxon>
        <taxon>Sinorhizobium/Ensifer group</taxon>
        <taxon>Ensifer</taxon>
    </lineage>
</organism>
<name>A0ACC5T0V1_ENSAD</name>
<keyword evidence="2" id="KW-1185">Reference proteome</keyword>
<protein>
    <submittedName>
        <fullName evidence="1">Hemerythrin-like domain-containing protein</fullName>
    </submittedName>
</protein>
<evidence type="ECO:0000313" key="2">
    <source>
        <dbReference type="Proteomes" id="UP000823773"/>
    </source>
</evidence>
<dbReference type="EMBL" id="JAGGJR010000008">
    <property type="protein sequence ID" value="MBP1874786.1"/>
    <property type="molecule type" value="Genomic_DNA"/>
</dbReference>
<sequence length="219" mass="24672">MAAQLAGTCQNRGACTLIQIKASHADLHHPHETMRERHRSWRQNSMKRTNDNGRIRPWTGLPPRPALSGEPRAWLARAHQEQLALCNSLEEIADSLPAEIDRQKCAYAAKMLEPLIRELHSGEESAVFRWVEQNCGDDPSISATLARLKYEHCEDECFAEELTEMLVKLGAADDSVNAETAGYMLRGFFTNLRRHIGFEQECLRTLLPASSDVVHADIN</sequence>
<accession>A0ACC5T0V1</accession>
<dbReference type="Proteomes" id="UP000823773">
    <property type="component" value="Unassembled WGS sequence"/>
</dbReference>
<proteinExistence type="predicted"/>
<reference evidence="1" key="1">
    <citation type="submission" date="2021-03" db="EMBL/GenBank/DDBJ databases">
        <title>Genomic Encyclopedia of Type Strains, Phase IV (KMG-IV): sequencing the most valuable type-strain genomes for metagenomic binning, comparative biology and taxonomic classification.</title>
        <authorList>
            <person name="Goeker M."/>
        </authorList>
    </citation>
    <scope>NUCLEOTIDE SEQUENCE</scope>
    <source>
        <strain evidence="1">DSM 18131</strain>
    </source>
</reference>
<comment type="caution">
    <text evidence="1">The sequence shown here is derived from an EMBL/GenBank/DDBJ whole genome shotgun (WGS) entry which is preliminary data.</text>
</comment>
<gene>
    <name evidence="1" type="ORF">J2Z19_004519</name>
</gene>